<proteinExistence type="predicted"/>
<accession>A0A3M7RAD9</accession>
<comment type="caution">
    <text evidence="1">The sequence shown here is derived from an EMBL/GenBank/DDBJ whole genome shotgun (WGS) entry which is preliminary data.</text>
</comment>
<evidence type="ECO:0000313" key="2">
    <source>
        <dbReference type="Proteomes" id="UP000276133"/>
    </source>
</evidence>
<protein>
    <submittedName>
        <fullName evidence="1">Uncharacterized protein</fullName>
    </submittedName>
</protein>
<evidence type="ECO:0000313" key="1">
    <source>
        <dbReference type="EMBL" id="RNA20510.1"/>
    </source>
</evidence>
<dbReference type="AlphaFoldDB" id="A0A3M7RAD9"/>
<reference evidence="1 2" key="1">
    <citation type="journal article" date="2018" name="Sci. Rep.">
        <title>Genomic signatures of local adaptation to the degree of environmental predictability in rotifers.</title>
        <authorList>
            <person name="Franch-Gras L."/>
            <person name="Hahn C."/>
            <person name="Garcia-Roger E.M."/>
            <person name="Carmona M.J."/>
            <person name="Serra M."/>
            <person name="Gomez A."/>
        </authorList>
    </citation>
    <scope>NUCLEOTIDE SEQUENCE [LARGE SCALE GENOMIC DNA]</scope>
    <source>
        <strain evidence="1">HYR1</strain>
    </source>
</reference>
<dbReference type="Proteomes" id="UP000276133">
    <property type="component" value="Unassembled WGS sequence"/>
</dbReference>
<dbReference type="EMBL" id="REGN01003832">
    <property type="protein sequence ID" value="RNA20510.1"/>
    <property type="molecule type" value="Genomic_DNA"/>
</dbReference>
<name>A0A3M7RAD9_BRAPC</name>
<gene>
    <name evidence="1" type="ORF">BpHYR1_034251</name>
</gene>
<sequence>MTHYFGQHVHGAVIVTLLGAEHTIGRHRKIRPHQTHSLVDALVAHEALLQRVHRGLGAEYGALLIRLAALVIAEAGVGLLENGDGVGGHLHRAHFEHGTHELESGGARAPRHPKTGQHHKPLDQLELLLPIGHYLLHAFGRHQLEETDAERGQAAPAQHQCDVIVCAHHCLHHPHNRLKALLGLDGRAHQKLAAHALLDLAALSAHQLQQLDQLHTRRTVVHRVRQYMLEGPLQIGVLAHVTQVDRRVVAQQPNGAVERLQTLLVVADQLGVLVVDYDRAERELARHSHLELAVRAPSHIVEHLDAPVQTMVHKMDHHLFVQICGHVTVGHVFEKNVVPEELKGVVVDDEALLFVADEQIDEKSEVLDEVGGVQGLGLGGAERHAH</sequence>
<keyword evidence="2" id="KW-1185">Reference proteome</keyword>
<organism evidence="1 2">
    <name type="scientific">Brachionus plicatilis</name>
    <name type="common">Marine rotifer</name>
    <name type="synonym">Brachionus muelleri</name>
    <dbReference type="NCBI Taxonomy" id="10195"/>
    <lineage>
        <taxon>Eukaryota</taxon>
        <taxon>Metazoa</taxon>
        <taxon>Spiralia</taxon>
        <taxon>Gnathifera</taxon>
        <taxon>Rotifera</taxon>
        <taxon>Eurotatoria</taxon>
        <taxon>Monogononta</taxon>
        <taxon>Pseudotrocha</taxon>
        <taxon>Ploima</taxon>
        <taxon>Brachionidae</taxon>
        <taxon>Brachionus</taxon>
    </lineage>
</organism>